<evidence type="ECO:0000256" key="2">
    <source>
        <dbReference type="ARBA" id="ARBA00023125"/>
    </source>
</evidence>
<evidence type="ECO:0000256" key="1">
    <source>
        <dbReference type="ARBA" id="ARBA00023015"/>
    </source>
</evidence>
<dbReference type="Gene3D" id="1.10.10.10">
    <property type="entry name" value="Winged helix-like DNA-binding domain superfamily/Winged helix DNA-binding domain"/>
    <property type="match status" value="1"/>
</dbReference>
<reference evidence="6 7" key="1">
    <citation type="submission" date="2021-03" db="EMBL/GenBank/DDBJ databases">
        <title>Sequencing the genomes of 1000 actinobacteria strains.</title>
        <authorList>
            <person name="Klenk H.-P."/>
        </authorList>
    </citation>
    <scope>NUCLEOTIDE SEQUENCE [LARGE SCALE GENOMIC DNA]</scope>
    <source>
        <strain evidence="6 7">DSM 15797</strain>
    </source>
</reference>
<accession>A0ABS4XGH8</accession>
<dbReference type="InterPro" id="IPR036388">
    <property type="entry name" value="WH-like_DNA-bd_sf"/>
</dbReference>
<keyword evidence="2 6" id="KW-0238">DNA-binding</keyword>
<dbReference type="Gene3D" id="1.20.120.530">
    <property type="entry name" value="GntR ligand-binding domain-like"/>
    <property type="match status" value="1"/>
</dbReference>
<sequence>MSAPVEIGEQTMTGNSRFTIEKLDRQMSLRETVTERLRTSIISGDLVEGELYSAPSLGAAFGVSATPVREAMMDLVREGLVETVKNKGFRITGMTDAELDEIAEIRLLIEPEATKRAMPLIPADRIPELRALADVIVRTARDKDSDAYLAADREFHARLLSFAGNKQLVELATSLRLRTRMYGLKTLMDNHQLDGSAQEHHEMIDCVERGDGEAIYELMVRHISHARGMWNTGSPDDEAPAESKKHTQ</sequence>
<dbReference type="InterPro" id="IPR000524">
    <property type="entry name" value="Tscrpt_reg_HTH_GntR"/>
</dbReference>
<dbReference type="SMART" id="SM00895">
    <property type="entry name" value="FCD"/>
    <property type="match status" value="1"/>
</dbReference>
<dbReference type="RefSeq" id="WP_342592806.1">
    <property type="nucleotide sequence ID" value="NZ_BAAAJY010000011.1"/>
</dbReference>
<dbReference type="Pfam" id="PF07729">
    <property type="entry name" value="FCD"/>
    <property type="match status" value="1"/>
</dbReference>
<evidence type="ECO:0000259" key="5">
    <source>
        <dbReference type="PROSITE" id="PS50949"/>
    </source>
</evidence>
<dbReference type="SUPFAM" id="SSF46785">
    <property type="entry name" value="Winged helix' DNA-binding domain"/>
    <property type="match status" value="1"/>
</dbReference>
<dbReference type="EMBL" id="JAGIOF010000001">
    <property type="protein sequence ID" value="MBP2387576.1"/>
    <property type="molecule type" value="Genomic_DNA"/>
</dbReference>
<comment type="caution">
    <text evidence="6">The sequence shown here is derived from an EMBL/GenBank/DDBJ whole genome shotgun (WGS) entry which is preliminary data.</text>
</comment>
<evidence type="ECO:0000256" key="3">
    <source>
        <dbReference type="ARBA" id="ARBA00023163"/>
    </source>
</evidence>
<name>A0ABS4XGH8_9MICC</name>
<dbReference type="GO" id="GO:0003677">
    <property type="term" value="F:DNA binding"/>
    <property type="evidence" value="ECO:0007669"/>
    <property type="project" value="UniProtKB-KW"/>
</dbReference>
<feature type="region of interest" description="Disordered" evidence="4">
    <location>
        <begin position="229"/>
        <end position="248"/>
    </location>
</feature>
<dbReference type="InterPro" id="IPR036390">
    <property type="entry name" value="WH_DNA-bd_sf"/>
</dbReference>
<evidence type="ECO:0000256" key="4">
    <source>
        <dbReference type="SAM" id="MobiDB-lite"/>
    </source>
</evidence>
<keyword evidence="1" id="KW-0805">Transcription regulation</keyword>
<dbReference type="PANTHER" id="PTHR43537">
    <property type="entry name" value="TRANSCRIPTIONAL REGULATOR, GNTR FAMILY"/>
    <property type="match status" value="1"/>
</dbReference>
<feature type="domain" description="HTH gntR-type" evidence="5">
    <location>
        <begin position="27"/>
        <end position="94"/>
    </location>
</feature>
<gene>
    <name evidence="6" type="ORF">JOF47_003087</name>
</gene>
<dbReference type="Pfam" id="PF00392">
    <property type="entry name" value="GntR"/>
    <property type="match status" value="1"/>
</dbReference>
<dbReference type="CDD" id="cd07377">
    <property type="entry name" value="WHTH_GntR"/>
    <property type="match status" value="1"/>
</dbReference>
<dbReference type="PROSITE" id="PS50949">
    <property type="entry name" value="HTH_GNTR"/>
    <property type="match status" value="1"/>
</dbReference>
<evidence type="ECO:0000313" key="6">
    <source>
        <dbReference type="EMBL" id="MBP2387576.1"/>
    </source>
</evidence>
<dbReference type="InterPro" id="IPR011711">
    <property type="entry name" value="GntR_C"/>
</dbReference>
<dbReference type="Proteomes" id="UP001296993">
    <property type="component" value="Unassembled WGS sequence"/>
</dbReference>
<keyword evidence="7" id="KW-1185">Reference proteome</keyword>
<dbReference type="SUPFAM" id="SSF48008">
    <property type="entry name" value="GntR ligand-binding domain-like"/>
    <property type="match status" value="1"/>
</dbReference>
<dbReference type="InterPro" id="IPR008920">
    <property type="entry name" value="TF_FadR/GntR_C"/>
</dbReference>
<proteinExistence type="predicted"/>
<keyword evidence="3" id="KW-0804">Transcription</keyword>
<organism evidence="6 7">
    <name type="scientific">Paeniglutamicibacter kerguelensis</name>
    <dbReference type="NCBI Taxonomy" id="254788"/>
    <lineage>
        <taxon>Bacteria</taxon>
        <taxon>Bacillati</taxon>
        <taxon>Actinomycetota</taxon>
        <taxon>Actinomycetes</taxon>
        <taxon>Micrococcales</taxon>
        <taxon>Micrococcaceae</taxon>
        <taxon>Paeniglutamicibacter</taxon>
    </lineage>
</organism>
<dbReference type="PANTHER" id="PTHR43537:SF45">
    <property type="entry name" value="GNTR FAMILY REGULATORY PROTEIN"/>
    <property type="match status" value="1"/>
</dbReference>
<evidence type="ECO:0000313" key="7">
    <source>
        <dbReference type="Proteomes" id="UP001296993"/>
    </source>
</evidence>
<dbReference type="SMART" id="SM00345">
    <property type="entry name" value="HTH_GNTR"/>
    <property type="match status" value="1"/>
</dbReference>
<protein>
    <submittedName>
        <fullName evidence="6">DNA-binding GntR family transcriptional regulator</fullName>
    </submittedName>
</protein>